<dbReference type="SUPFAM" id="SSF46600">
    <property type="entry name" value="C-terminal UvrC-binding domain of UvrB"/>
    <property type="match status" value="1"/>
</dbReference>
<keyword evidence="5 6" id="KW-0234">DNA repair</keyword>
<evidence type="ECO:0000256" key="4">
    <source>
        <dbReference type="ARBA" id="ARBA00022881"/>
    </source>
</evidence>
<dbReference type="RefSeq" id="WP_072306936.1">
    <property type="nucleotide sequence ID" value="NZ_FPJA01000013.1"/>
</dbReference>
<dbReference type="Gene3D" id="3.40.1440.10">
    <property type="entry name" value="GIY-YIG endonuclease"/>
    <property type="match status" value="1"/>
</dbReference>
<evidence type="ECO:0000256" key="3">
    <source>
        <dbReference type="ARBA" id="ARBA00022769"/>
    </source>
</evidence>
<dbReference type="PROSITE" id="PS50151">
    <property type="entry name" value="UVR"/>
    <property type="match status" value="1"/>
</dbReference>
<keyword evidence="6" id="KW-0742">SOS response</keyword>
<dbReference type="InterPro" id="IPR050066">
    <property type="entry name" value="UvrABC_protein_C"/>
</dbReference>
<dbReference type="Gene3D" id="3.30.420.340">
    <property type="entry name" value="UvrC, RNAse H endonuclease domain"/>
    <property type="match status" value="1"/>
</dbReference>
<dbReference type="NCBIfam" id="NF001824">
    <property type="entry name" value="PRK00558.1-5"/>
    <property type="match status" value="1"/>
</dbReference>
<keyword evidence="2 6" id="KW-0227">DNA damage</keyword>
<sequence>MTEIVEEKLKLLPDKPGVYIMKNAEGRIIYVGKAIVLKNRVRQYFQSGKNHTPKVRAMVSHIADFEIIMTASEVEALILECNLIKKHRPRYNISLKDDKSYPYVKVTLQEDFPRVFITRRILKDGARYFGPYTNATAVHESLKLLRRLFPLRTCKHLQERPCLEYHIKRCLAPCAGKVEKGDYDAMIRAVLLFLEGRTEDVERELQLRMEQAAESFNFEIAARLRDQLLAVRKVAEKQNIVTGSGDQDAIGLARSEIGVVVQVFMIRGGKMIGREHFLLQGSEDESDGQVLAAFLQQYYHRATFIPREILLPLEIPQTEQELLEKWLSAKKQKAKVQLVLPQRGTKKDIVDMAASNAEKYLHDEAARIKQANDQTLGAVEELGRYLGLPKPPDRMECFDISHNQGSETVASMVVFEGGLPKKSDYRRFKIQSTEGKPDDFLSMREVTTRRYVDLPEEELPDLIIIDGGKGQLSSALEIIRNVAGHMHVPVVGLAKQFELVFTEGNPEPVVLPRHSQALYLIQRIRDEAHRFAITYHRKLRGKRNLVSVLDHIVGIGPKRRQALWSHFGSINKIKAATVEELAMAAGMNKPAAEAVYNFFAAQAELRGK</sequence>
<comment type="subunit">
    <text evidence="6">Interacts with UvrB in an incision complex.</text>
</comment>
<dbReference type="SUPFAM" id="SSF82771">
    <property type="entry name" value="GIY-YIG endonuclease"/>
    <property type="match status" value="1"/>
</dbReference>
<dbReference type="InterPro" id="IPR038476">
    <property type="entry name" value="UvrC_RNase_H_dom_sf"/>
</dbReference>
<dbReference type="SUPFAM" id="SSF47781">
    <property type="entry name" value="RuvA domain 2-like"/>
    <property type="match status" value="1"/>
</dbReference>
<feature type="domain" description="UVR" evidence="7">
    <location>
        <begin position="199"/>
        <end position="234"/>
    </location>
</feature>
<evidence type="ECO:0000256" key="5">
    <source>
        <dbReference type="ARBA" id="ARBA00023204"/>
    </source>
</evidence>
<dbReference type="NCBIfam" id="TIGR00194">
    <property type="entry name" value="uvrC"/>
    <property type="match status" value="1"/>
</dbReference>
<dbReference type="CDD" id="cd10434">
    <property type="entry name" value="GIY-YIG_UvrC_Cho"/>
    <property type="match status" value="1"/>
</dbReference>
<dbReference type="InterPro" id="IPR010994">
    <property type="entry name" value="RuvA_2-like"/>
</dbReference>
<dbReference type="SMART" id="SM00465">
    <property type="entry name" value="GIYc"/>
    <property type="match status" value="1"/>
</dbReference>
<gene>
    <name evidence="6" type="primary">uvrC</name>
    <name evidence="10" type="ORF">SAMN02910323_0046</name>
</gene>
<proteinExistence type="inferred from homology"/>
<dbReference type="AlphaFoldDB" id="A0A1K1QQF8"/>
<dbReference type="Pfam" id="PF22920">
    <property type="entry name" value="UvrC_RNaseH"/>
    <property type="match status" value="1"/>
</dbReference>
<dbReference type="Pfam" id="PF08459">
    <property type="entry name" value="UvrC_RNaseH_dom"/>
    <property type="match status" value="1"/>
</dbReference>
<keyword evidence="4 6" id="KW-0267">Excision nuclease</keyword>
<comment type="similarity">
    <text evidence="6">Belongs to the UvrC family.</text>
</comment>
<dbReference type="InterPro" id="IPR000305">
    <property type="entry name" value="GIY-YIG_endonuc"/>
</dbReference>
<evidence type="ECO:0000259" key="7">
    <source>
        <dbReference type="PROSITE" id="PS50151"/>
    </source>
</evidence>
<dbReference type="GO" id="GO:0003677">
    <property type="term" value="F:DNA binding"/>
    <property type="evidence" value="ECO:0007669"/>
    <property type="project" value="UniProtKB-UniRule"/>
</dbReference>
<dbReference type="PROSITE" id="PS50165">
    <property type="entry name" value="UVRC"/>
    <property type="match status" value="1"/>
</dbReference>
<dbReference type="PANTHER" id="PTHR30562">
    <property type="entry name" value="UVRC/OXIDOREDUCTASE"/>
    <property type="match status" value="1"/>
</dbReference>
<dbReference type="GO" id="GO:0009380">
    <property type="term" value="C:excinuclease repair complex"/>
    <property type="evidence" value="ECO:0007669"/>
    <property type="project" value="InterPro"/>
</dbReference>
<evidence type="ECO:0000256" key="1">
    <source>
        <dbReference type="ARBA" id="ARBA00022490"/>
    </source>
</evidence>
<dbReference type="Gene3D" id="4.10.860.10">
    <property type="entry name" value="UVR domain"/>
    <property type="match status" value="1"/>
</dbReference>
<dbReference type="InterPro" id="IPR035901">
    <property type="entry name" value="GIY-YIG_endonuc_sf"/>
</dbReference>
<accession>A0A1K1QQF8</accession>
<evidence type="ECO:0000313" key="11">
    <source>
        <dbReference type="Proteomes" id="UP000182958"/>
    </source>
</evidence>
<dbReference type="GO" id="GO:0009432">
    <property type="term" value="P:SOS response"/>
    <property type="evidence" value="ECO:0007669"/>
    <property type="project" value="UniProtKB-UniRule"/>
</dbReference>
<keyword evidence="3 6" id="KW-0228">DNA excision</keyword>
<evidence type="ECO:0000256" key="6">
    <source>
        <dbReference type="HAMAP-Rule" id="MF_00203"/>
    </source>
</evidence>
<dbReference type="InterPro" id="IPR047296">
    <property type="entry name" value="GIY-YIG_UvrC_Cho"/>
</dbReference>
<evidence type="ECO:0000256" key="2">
    <source>
        <dbReference type="ARBA" id="ARBA00022763"/>
    </source>
</evidence>
<dbReference type="GO" id="GO:0005737">
    <property type="term" value="C:cytoplasm"/>
    <property type="evidence" value="ECO:0007669"/>
    <property type="project" value="UniProtKB-SubCell"/>
</dbReference>
<dbReference type="GO" id="GO:0006289">
    <property type="term" value="P:nucleotide-excision repair"/>
    <property type="evidence" value="ECO:0007669"/>
    <property type="project" value="UniProtKB-UniRule"/>
</dbReference>
<dbReference type="InterPro" id="IPR001162">
    <property type="entry name" value="UvrC_RNase_H_dom"/>
</dbReference>
<keyword evidence="1 6" id="KW-0963">Cytoplasm</keyword>
<dbReference type="InterPro" id="IPR001943">
    <property type="entry name" value="UVR_dom"/>
</dbReference>
<dbReference type="Proteomes" id="UP000182958">
    <property type="component" value="Unassembled WGS sequence"/>
</dbReference>
<dbReference type="InterPro" id="IPR004791">
    <property type="entry name" value="UvrC"/>
</dbReference>
<dbReference type="PROSITE" id="PS50164">
    <property type="entry name" value="GIY_YIG"/>
    <property type="match status" value="1"/>
</dbReference>
<organism evidence="10 11">
    <name type="scientific">Selenomonas ruminantium</name>
    <dbReference type="NCBI Taxonomy" id="971"/>
    <lineage>
        <taxon>Bacteria</taxon>
        <taxon>Bacillati</taxon>
        <taxon>Bacillota</taxon>
        <taxon>Negativicutes</taxon>
        <taxon>Selenomonadales</taxon>
        <taxon>Selenomonadaceae</taxon>
        <taxon>Selenomonas</taxon>
    </lineage>
</organism>
<comment type="function">
    <text evidence="6">The UvrABC repair system catalyzes the recognition and processing of DNA lesions. UvrC both incises the 5' and 3' sides of the lesion. The N-terminal half is responsible for the 3' incision and the C-terminal half is responsible for the 5' incision.</text>
</comment>
<feature type="domain" description="GIY-YIG" evidence="8">
    <location>
        <begin position="14"/>
        <end position="93"/>
    </location>
</feature>
<name>A0A1K1QQF8_SELRU</name>
<dbReference type="Pfam" id="PF01541">
    <property type="entry name" value="GIY-YIG"/>
    <property type="match status" value="1"/>
</dbReference>
<dbReference type="PANTHER" id="PTHR30562:SF1">
    <property type="entry name" value="UVRABC SYSTEM PROTEIN C"/>
    <property type="match status" value="1"/>
</dbReference>
<reference evidence="11" key="1">
    <citation type="submission" date="2016-11" db="EMBL/GenBank/DDBJ databases">
        <authorList>
            <person name="Varghese N."/>
            <person name="Submissions S."/>
        </authorList>
    </citation>
    <scope>NUCLEOTIDE SEQUENCE [LARGE SCALE GENOMIC DNA]</scope>
    <source>
        <strain evidence="11">C3</strain>
    </source>
</reference>
<protein>
    <recommendedName>
        <fullName evidence="6">UvrABC system protein C</fullName>
        <shortName evidence="6">Protein UvrC</shortName>
    </recommendedName>
    <alternativeName>
        <fullName evidence="6">Excinuclease ABC subunit C</fullName>
    </alternativeName>
</protein>
<dbReference type="HAMAP" id="MF_00203">
    <property type="entry name" value="UvrC"/>
    <property type="match status" value="1"/>
</dbReference>
<evidence type="ECO:0000259" key="9">
    <source>
        <dbReference type="PROSITE" id="PS50165"/>
    </source>
</evidence>
<dbReference type="Gene3D" id="1.10.150.20">
    <property type="entry name" value="5' to 3' exonuclease, C-terminal subdomain"/>
    <property type="match status" value="1"/>
</dbReference>
<comment type="subcellular location">
    <subcellularLocation>
        <location evidence="6">Cytoplasm</location>
    </subcellularLocation>
</comment>
<evidence type="ECO:0000313" key="10">
    <source>
        <dbReference type="EMBL" id="SFW61843.1"/>
    </source>
</evidence>
<evidence type="ECO:0000259" key="8">
    <source>
        <dbReference type="PROSITE" id="PS50164"/>
    </source>
</evidence>
<keyword evidence="11" id="KW-1185">Reference proteome</keyword>
<dbReference type="EMBL" id="FPJA01000013">
    <property type="protein sequence ID" value="SFW61843.1"/>
    <property type="molecule type" value="Genomic_DNA"/>
</dbReference>
<dbReference type="Pfam" id="PF02151">
    <property type="entry name" value="UVR"/>
    <property type="match status" value="1"/>
</dbReference>
<feature type="domain" description="UvrC family homology region profile" evidence="9">
    <location>
        <begin position="250"/>
        <end position="479"/>
    </location>
</feature>
<dbReference type="InterPro" id="IPR036876">
    <property type="entry name" value="UVR_dom_sf"/>
</dbReference>
<dbReference type="FunFam" id="3.40.1440.10:FF:000001">
    <property type="entry name" value="UvrABC system protein C"/>
    <property type="match status" value="1"/>
</dbReference>
<dbReference type="GO" id="GO:0009381">
    <property type="term" value="F:excinuclease ABC activity"/>
    <property type="evidence" value="ECO:0007669"/>
    <property type="project" value="UniProtKB-UniRule"/>
</dbReference>
<dbReference type="Pfam" id="PF14520">
    <property type="entry name" value="HHH_5"/>
    <property type="match status" value="1"/>
</dbReference>